<evidence type="ECO:0008006" key="3">
    <source>
        <dbReference type="Google" id="ProtNLM"/>
    </source>
</evidence>
<accession>A0A1I4GJD4</accession>
<dbReference type="Proteomes" id="UP000198725">
    <property type="component" value="Unassembled WGS sequence"/>
</dbReference>
<protein>
    <recommendedName>
        <fullName evidence="3">DUF4279 domain-containing protein</fullName>
    </recommendedName>
</protein>
<dbReference type="Pfam" id="PF14106">
    <property type="entry name" value="DUF4279"/>
    <property type="match status" value="1"/>
</dbReference>
<sequence>MAHLQRAVASLRIAGDDLDPDQISKLLGAAPTHAQAKGQELPLKSGRIRIAQFGQWRLHATDTEPEDLDGQVAELLGKLTNDSVVWLDLASRFEIDLFCGWFMGGTNEGVTISAATLKALGERGIELALDIYGPDTDA</sequence>
<evidence type="ECO:0000313" key="1">
    <source>
        <dbReference type="EMBL" id="SFL29437.1"/>
    </source>
</evidence>
<proteinExistence type="predicted"/>
<organism evidence="1 2">
    <name type="scientific">Rhodanobacter glycinis</name>
    <dbReference type="NCBI Taxonomy" id="582702"/>
    <lineage>
        <taxon>Bacteria</taxon>
        <taxon>Pseudomonadati</taxon>
        <taxon>Pseudomonadota</taxon>
        <taxon>Gammaproteobacteria</taxon>
        <taxon>Lysobacterales</taxon>
        <taxon>Rhodanobacteraceae</taxon>
        <taxon>Rhodanobacter</taxon>
    </lineage>
</organism>
<keyword evidence="2" id="KW-1185">Reference proteome</keyword>
<name>A0A1I4GJD4_9GAMM</name>
<gene>
    <name evidence="1" type="ORF">SAMN05192579_1263</name>
</gene>
<dbReference type="EMBL" id="FOSR01000026">
    <property type="protein sequence ID" value="SFL29437.1"/>
    <property type="molecule type" value="Genomic_DNA"/>
</dbReference>
<reference evidence="2" key="1">
    <citation type="submission" date="2016-10" db="EMBL/GenBank/DDBJ databases">
        <authorList>
            <person name="Varghese N."/>
            <person name="Submissions S."/>
        </authorList>
    </citation>
    <scope>NUCLEOTIDE SEQUENCE [LARGE SCALE GENOMIC DNA]</scope>
    <source>
        <strain evidence="2">MO64</strain>
    </source>
</reference>
<dbReference type="InterPro" id="IPR025459">
    <property type="entry name" value="DUF4279"/>
</dbReference>
<dbReference type="RefSeq" id="WP_092705316.1">
    <property type="nucleotide sequence ID" value="NZ_FOSR01000026.1"/>
</dbReference>
<dbReference type="AlphaFoldDB" id="A0A1I4GJD4"/>
<evidence type="ECO:0000313" key="2">
    <source>
        <dbReference type="Proteomes" id="UP000198725"/>
    </source>
</evidence>